<feature type="domain" description="Beta-glucuronidase C-terminal" evidence="2">
    <location>
        <begin position="387"/>
        <end position="477"/>
    </location>
</feature>
<evidence type="ECO:0000259" key="2">
    <source>
        <dbReference type="Pfam" id="PF16862"/>
    </source>
</evidence>
<dbReference type="Pfam" id="PF16862">
    <property type="entry name" value="Glyco_hydro_79C"/>
    <property type="match status" value="1"/>
</dbReference>
<name>A0A2Z3H0E8_9BACT</name>
<dbReference type="SUPFAM" id="SSF51445">
    <property type="entry name" value="(Trans)glycosidases"/>
    <property type="match status" value="1"/>
</dbReference>
<gene>
    <name evidence="3" type="ORF">DDQ68_21500</name>
</gene>
<dbReference type="InterPro" id="IPR013780">
    <property type="entry name" value="Glyco_hydro_b"/>
</dbReference>
<dbReference type="InterPro" id="IPR031728">
    <property type="entry name" value="GlcAase_C"/>
</dbReference>
<protein>
    <recommendedName>
        <fullName evidence="2">Beta-glucuronidase C-terminal domain-containing protein</fullName>
    </recommendedName>
</protein>
<dbReference type="Gene3D" id="3.20.20.80">
    <property type="entry name" value="Glycosidases"/>
    <property type="match status" value="1"/>
</dbReference>
<evidence type="ECO:0000313" key="3">
    <source>
        <dbReference type="EMBL" id="AWM35114.1"/>
    </source>
</evidence>
<evidence type="ECO:0000256" key="1">
    <source>
        <dbReference type="SAM" id="SignalP"/>
    </source>
</evidence>
<reference evidence="4" key="1">
    <citation type="submission" date="2018-04" db="EMBL/GenBank/DDBJ databases">
        <title>Complete genome of Antarctic heterotrophic bacterium Hymenobacter nivis.</title>
        <authorList>
            <person name="Terashima M."/>
        </authorList>
    </citation>
    <scope>NUCLEOTIDE SEQUENCE [LARGE SCALE GENOMIC DNA]</scope>
    <source>
        <strain evidence="4">NBRC 111535</strain>
    </source>
</reference>
<dbReference type="RefSeq" id="WP_109658132.1">
    <property type="nucleotide sequence ID" value="NZ_CP029145.1"/>
</dbReference>
<dbReference type="AlphaFoldDB" id="A0A2Z3H0E8"/>
<dbReference type="Gene3D" id="2.60.40.1180">
    <property type="entry name" value="Golgi alpha-mannosidase II"/>
    <property type="match status" value="1"/>
</dbReference>
<dbReference type="InterPro" id="IPR017853">
    <property type="entry name" value="GH"/>
</dbReference>
<dbReference type="Proteomes" id="UP000245999">
    <property type="component" value="Chromosome"/>
</dbReference>
<proteinExistence type="predicted"/>
<dbReference type="KEGG" id="hnv:DDQ68_21500"/>
<feature type="signal peptide" evidence="1">
    <location>
        <begin position="1"/>
        <end position="18"/>
    </location>
</feature>
<dbReference type="EMBL" id="CP029145">
    <property type="protein sequence ID" value="AWM35114.1"/>
    <property type="molecule type" value="Genomic_DNA"/>
</dbReference>
<keyword evidence="1" id="KW-0732">Signal</keyword>
<dbReference type="PROSITE" id="PS51257">
    <property type="entry name" value="PROKAR_LIPOPROTEIN"/>
    <property type="match status" value="1"/>
</dbReference>
<dbReference type="OrthoDB" id="5166947at2"/>
<dbReference type="PANTHER" id="PTHR36183">
    <property type="entry name" value="BETA-GLUCURONIDASE"/>
    <property type="match status" value="1"/>
</dbReference>
<feature type="chain" id="PRO_5016402721" description="Beta-glucuronidase C-terminal domain-containing protein" evidence="1">
    <location>
        <begin position="19"/>
        <end position="481"/>
    </location>
</feature>
<sequence>MRWKFLALLLLLSAGSQGCQKEAASPAPPVPPAPVALPALPAAQGAPLTLALHPGQPGRPLPANFAGLSFEMGAITNPAYFNAANPVFANLINGLGPGLLRIGGNSVDRTAWSGQARRATTPADSITTTDVDRFAAFVQQLSMPVLFGVNLAARDIPRATAEIRYVSQALGPRLVGCEVGNEPNDYHSNGIRTASYTPGDYVADFNAYYAAIHPLLPGLAFSGPATDLSGNWASTFAAGTAGKINLLTTHFYEAGPASNPSITIATLIGLPARDAAMSTTTSALAQAANLPYRVAETNSIYGGGKAGVSNTLAAGLWGARLMWQLAAHNAAGVNFHGGGNGAYTPIALVNGQFVARPLYYGMLLFKAGSQGRYEPVDLSITALNVQAFASLGADGSQTVTVFNFESATPVSLTVAAGQAVSAVAMQRLTGAGLDATDGITLGGQAVAADGTFSPASTSYGASGSSFVVNVPAASAVVFTCK</sequence>
<dbReference type="PANTHER" id="PTHR36183:SF2">
    <property type="entry name" value="BETA-GLUCURONIDASE C-TERMINAL DOMAIN-CONTAINING PROTEIN"/>
    <property type="match status" value="1"/>
</dbReference>
<accession>A0A2Z3H0E8</accession>
<dbReference type="InterPro" id="IPR052974">
    <property type="entry name" value="GH79_Enzymes"/>
</dbReference>
<organism evidence="3 4">
    <name type="scientific">Hymenobacter nivis</name>
    <dbReference type="NCBI Taxonomy" id="1850093"/>
    <lineage>
        <taxon>Bacteria</taxon>
        <taxon>Pseudomonadati</taxon>
        <taxon>Bacteroidota</taxon>
        <taxon>Cytophagia</taxon>
        <taxon>Cytophagales</taxon>
        <taxon>Hymenobacteraceae</taxon>
        <taxon>Hymenobacter</taxon>
    </lineage>
</organism>
<keyword evidence="4" id="KW-1185">Reference proteome</keyword>
<evidence type="ECO:0000313" key="4">
    <source>
        <dbReference type="Proteomes" id="UP000245999"/>
    </source>
</evidence>